<feature type="compositionally biased region" description="Low complexity" evidence="1">
    <location>
        <begin position="270"/>
        <end position="293"/>
    </location>
</feature>
<accession>A0A0L0DNJ4</accession>
<protein>
    <submittedName>
        <fullName evidence="2">Uncharacterized protein</fullName>
    </submittedName>
</protein>
<proteinExistence type="predicted"/>
<dbReference type="AlphaFoldDB" id="A0A0L0DNJ4"/>
<organism evidence="2 3">
    <name type="scientific">Thecamonas trahens ATCC 50062</name>
    <dbReference type="NCBI Taxonomy" id="461836"/>
    <lineage>
        <taxon>Eukaryota</taxon>
        <taxon>Apusozoa</taxon>
        <taxon>Apusomonadida</taxon>
        <taxon>Apusomonadidae</taxon>
        <taxon>Thecamonas</taxon>
    </lineage>
</organism>
<dbReference type="EMBL" id="GL349477">
    <property type="protein sequence ID" value="KNC52993.1"/>
    <property type="molecule type" value="Genomic_DNA"/>
</dbReference>
<gene>
    <name evidence="2" type="ORF">AMSG_09170</name>
</gene>
<evidence type="ECO:0000313" key="2">
    <source>
        <dbReference type="EMBL" id="KNC52993.1"/>
    </source>
</evidence>
<evidence type="ECO:0000313" key="3">
    <source>
        <dbReference type="Proteomes" id="UP000054408"/>
    </source>
</evidence>
<dbReference type="GeneID" id="25567683"/>
<reference evidence="2 3" key="1">
    <citation type="submission" date="2010-05" db="EMBL/GenBank/DDBJ databases">
        <title>The Genome Sequence of Thecamonas trahens ATCC 50062.</title>
        <authorList>
            <consortium name="The Broad Institute Genome Sequencing Platform"/>
            <person name="Russ C."/>
            <person name="Cuomo C."/>
            <person name="Shea T."/>
            <person name="Young S.K."/>
            <person name="Zeng Q."/>
            <person name="Koehrsen M."/>
            <person name="Haas B."/>
            <person name="Borodovsky M."/>
            <person name="Guigo R."/>
            <person name="Alvarado L."/>
            <person name="Berlin A."/>
            <person name="Bochicchio J."/>
            <person name="Borenstein D."/>
            <person name="Chapman S."/>
            <person name="Chen Z."/>
            <person name="Freedman E."/>
            <person name="Gellesch M."/>
            <person name="Goldberg J."/>
            <person name="Griggs A."/>
            <person name="Gujja S."/>
            <person name="Heilman E."/>
            <person name="Heiman D."/>
            <person name="Hepburn T."/>
            <person name="Howarth C."/>
            <person name="Jen D."/>
            <person name="Larson L."/>
            <person name="Mehta T."/>
            <person name="Park D."/>
            <person name="Pearson M."/>
            <person name="Roberts A."/>
            <person name="Saif S."/>
            <person name="Shenoy N."/>
            <person name="Sisk P."/>
            <person name="Stolte C."/>
            <person name="Sykes S."/>
            <person name="Thomson T."/>
            <person name="Walk T."/>
            <person name="White J."/>
            <person name="Yandava C."/>
            <person name="Burger G."/>
            <person name="Gray M.W."/>
            <person name="Holland P.W.H."/>
            <person name="King N."/>
            <person name="Lang F.B.F."/>
            <person name="Roger A.J."/>
            <person name="Ruiz-Trillo I."/>
            <person name="Lander E."/>
            <person name="Nusbaum C."/>
        </authorList>
    </citation>
    <scope>NUCLEOTIDE SEQUENCE [LARGE SCALE GENOMIC DNA]</scope>
    <source>
        <strain evidence="2 3">ATCC 50062</strain>
    </source>
</reference>
<sequence length="308" mass="32312">MSTARNKGIVCPVGNRVFRACSLVPAALPSLMAPPIWASQEQAARAAQLTHAFHQSDAAKVARASAAPSSQGRKRKRFPVRKRRPVQRRIVRHYVAEPETLKAIKSRSTWPANKPSSSYAGAYHHHNEMFARRAAARNALPPWISTATSPKRDSSAVLQHAGAFTRATAHIALAHYIEAQEVKAAGGLTGAPATSGEMPSPDWAAGPQNAFGSTNAALALFYQMQMSITAQMQHYMQMMAVGAVPPGATLPPGFPAPMAAAMGLSVPPADAPASATLTSAPATTPSASAFSQTGATAEGAKPTDMDTE</sequence>
<evidence type="ECO:0000256" key="1">
    <source>
        <dbReference type="SAM" id="MobiDB-lite"/>
    </source>
</evidence>
<feature type="region of interest" description="Disordered" evidence="1">
    <location>
        <begin position="62"/>
        <end position="84"/>
    </location>
</feature>
<feature type="compositionally biased region" description="Basic residues" evidence="1">
    <location>
        <begin position="72"/>
        <end position="84"/>
    </location>
</feature>
<feature type="region of interest" description="Disordered" evidence="1">
    <location>
        <begin position="270"/>
        <end position="308"/>
    </location>
</feature>
<keyword evidence="3" id="KW-1185">Reference proteome</keyword>
<name>A0A0L0DNJ4_THETB</name>
<dbReference type="Proteomes" id="UP000054408">
    <property type="component" value="Unassembled WGS sequence"/>
</dbReference>
<dbReference type="RefSeq" id="XP_013754880.1">
    <property type="nucleotide sequence ID" value="XM_013899426.1"/>
</dbReference>